<feature type="transmembrane region" description="Helical" evidence="2">
    <location>
        <begin position="138"/>
        <end position="158"/>
    </location>
</feature>
<feature type="coiled-coil region" evidence="1">
    <location>
        <begin position="690"/>
        <end position="717"/>
    </location>
</feature>
<keyword evidence="1" id="KW-0175">Coiled coil</keyword>
<dbReference type="Proteomes" id="UP000325788">
    <property type="component" value="Unassembled WGS sequence"/>
</dbReference>
<protein>
    <submittedName>
        <fullName evidence="3">Anti-phage defense ZorAB system ZorA</fullName>
    </submittedName>
</protein>
<keyword evidence="2" id="KW-1133">Transmembrane helix</keyword>
<feature type="coiled-coil region" evidence="1">
    <location>
        <begin position="451"/>
        <end position="511"/>
    </location>
</feature>
<organism evidence="3 4">
    <name type="scientific">Acinetobacter tandoii</name>
    <dbReference type="NCBI Taxonomy" id="202954"/>
    <lineage>
        <taxon>Bacteria</taxon>
        <taxon>Pseudomonadati</taxon>
        <taxon>Pseudomonadota</taxon>
        <taxon>Gammaproteobacteria</taxon>
        <taxon>Moraxellales</taxon>
        <taxon>Moraxellaceae</taxon>
        <taxon>Acinetobacter</taxon>
    </lineage>
</organism>
<comment type="caution">
    <text evidence="3">The sequence shown here is derived from an EMBL/GenBank/DDBJ whole genome shotgun (WGS) entry which is preliminary data.</text>
</comment>
<dbReference type="EMBL" id="VXLD01000002">
    <property type="protein sequence ID" value="KAB1857825.1"/>
    <property type="molecule type" value="Genomic_DNA"/>
</dbReference>
<feature type="transmembrane region" description="Helical" evidence="2">
    <location>
        <begin position="170"/>
        <end position="195"/>
    </location>
</feature>
<keyword evidence="2" id="KW-0472">Membrane</keyword>
<keyword evidence="2" id="KW-0812">Transmembrane</keyword>
<sequence>MGNVVSFLAIAEFLQGFYVIPIAMAIFVSVVMFFFVKEYWIPAKRLAKEFDEIIKNVNQGESFQESKSSLNSLLSENSTLKHAWENYKNSLHDIREEVDGELQIISSRSTVSSDLFFSQIAIIDTPLKVDFYKHIPGIITGVGIIATFLGLLFGLLAFDPAGDPAKVQSSLALLLGGVGEAFMASGLAILIAMLITWKEKFWLRECYEKLEQLTTAIDLKFEPDETSEEYLSQLLKSSQANETNARQLKDSLVNDLKTMMTNLIDENKKNQLAFTSQLTESYAKTSKDMADQIGQSISDNLQAPLEKIASSVQQVSGDQSSAVQELMTDVLTAFMTKLESTFGSQMTGMSEMMTQSVSAMKEMQLGFTQLITDMKLNSESTTKNLEIQMSKMIEDIQLKQNAMSEQMNAMVDHLSKGAEKIGEQGQYAIQEMNSLVSKLINDMNENMSHVLNNITKQRAAHEKLVATHQQKLQDQTSLLVDNMGGSIKEVIREIAQQRVAQEELIAKHQQKLHDQSLSLVNEMGDSVQELLNKVTQQRLEQDQVIADNQQKLHNQSSILIEKLSAEVSQLITHSQNATLSFKENIQRISEVTTNSITGMNNGAEKIRLASEQFNTAGTTLIGVTDKTSQLISEVTATSTNLTSASNNLLSLLNDYKNSQDTVNKAIGALEGLIQQAQSEAGMSTKMLEDMNQMTTALNQVKKEIQDYLEQVSDVLVKSFESFGASVEASLNHSLGIYDNTLDQAVKRLSSGVEGLGSFVEDLEDLVRQKKS</sequence>
<dbReference type="RefSeq" id="WP_151504043.1">
    <property type="nucleotide sequence ID" value="NZ_VXLD01000002.1"/>
</dbReference>
<evidence type="ECO:0000313" key="4">
    <source>
        <dbReference type="Proteomes" id="UP000325788"/>
    </source>
</evidence>
<dbReference type="NCBIfam" id="NF033916">
    <property type="entry name" value="antiphage_ZorA_3"/>
    <property type="match status" value="1"/>
</dbReference>
<reference evidence="3 4" key="1">
    <citation type="submission" date="2019-09" db="EMBL/GenBank/DDBJ databases">
        <title>Draft genome sequence of Acinetobacter tandoii W4-4-4 isolated from environmental water sample.</title>
        <authorList>
            <person name="Wee S.K."/>
            <person name="Yan B."/>
            <person name="Mustaffa S.B."/>
            <person name="Yap E.P.H."/>
        </authorList>
    </citation>
    <scope>NUCLEOTIDE SEQUENCE [LARGE SCALE GENOMIC DNA]</scope>
    <source>
        <strain evidence="3 4">W4-4-4</strain>
    </source>
</reference>
<evidence type="ECO:0000256" key="2">
    <source>
        <dbReference type="SAM" id="Phobius"/>
    </source>
</evidence>
<gene>
    <name evidence="3" type="primary">zorA</name>
    <name evidence="3" type="ORF">F4W09_03540</name>
</gene>
<feature type="transmembrane region" description="Helical" evidence="2">
    <location>
        <begin position="16"/>
        <end position="36"/>
    </location>
</feature>
<evidence type="ECO:0000313" key="3">
    <source>
        <dbReference type="EMBL" id="KAB1857825.1"/>
    </source>
</evidence>
<name>A0A5N4WTD7_9GAMM</name>
<accession>A0A5N4WTD7</accession>
<evidence type="ECO:0000256" key="1">
    <source>
        <dbReference type="SAM" id="Coils"/>
    </source>
</evidence>
<dbReference type="AlphaFoldDB" id="A0A5N4WTD7"/>
<proteinExistence type="predicted"/>